<evidence type="ECO:0000256" key="6">
    <source>
        <dbReference type="ARBA" id="ARBA00022842"/>
    </source>
</evidence>
<dbReference type="Pfam" id="PF02779">
    <property type="entry name" value="Transket_pyr"/>
    <property type="match status" value="1"/>
</dbReference>
<dbReference type="Proteomes" id="UP000741013">
    <property type="component" value="Unassembled WGS sequence"/>
</dbReference>
<comment type="cofactor">
    <cofactor evidence="10">
        <name>Mg(2+)</name>
        <dbReference type="ChEBI" id="CHEBI:18420"/>
    </cofactor>
    <text evidence="10">Binds 1 Mg(2+) ion per subunit.</text>
</comment>
<keyword evidence="7 10" id="KW-0784">Thiamine biosynthesis</keyword>
<keyword evidence="8 10" id="KW-0786">Thiamine pyrophosphate</keyword>
<dbReference type="Gene3D" id="3.40.50.970">
    <property type="match status" value="2"/>
</dbReference>
<proteinExistence type="inferred from homology"/>
<comment type="caution">
    <text evidence="12">The sequence shown here is derived from an EMBL/GenBank/DDBJ whole genome shotgun (WGS) entry which is preliminary data.</text>
</comment>
<dbReference type="InterPro" id="IPR005475">
    <property type="entry name" value="Transketolase-like_Pyr-bd"/>
</dbReference>
<feature type="binding site" evidence="10">
    <location>
        <position position="85"/>
    </location>
    <ligand>
        <name>thiamine diphosphate</name>
        <dbReference type="ChEBI" id="CHEBI:58937"/>
    </ligand>
</feature>
<name>A0ABS4PT46_9PSEU</name>
<reference evidence="12 13" key="1">
    <citation type="submission" date="2021-03" db="EMBL/GenBank/DDBJ databases">
        <title>Sequencing the genomes of 1000 actinobacteria strains.</title>
        <authorList>
            <person name="Klenk H.-P."/>
        </authorList>
    </citation>
    <scope>NUCLEOTIDE SEQUENCE [LARGE SCALE GENOMIC DNA]</scope>
    <source>
        <strain evidence="12 13">DSM 45510</strain>
    </source>
</reference>
<feature type="binding site" evidence="10">
    <location>
        <position position="329"/>
    </location>
    <ligand>
        <name>thiamine diphosphate</name>
        <dbReference type="ChEBI" id="CHEBI:58937"/>
    </ligand>
</feature>
<sequence>MSAPIRPAHLDLESLLEDPTPAASLRCAQPAELRALAGELREFLVEAVCRAGGHLGSNLGVVELTIALHRVFDSPRESLIFDTGHQSYVHKLLTGRGRDFDALREAGGLSGYPSRTESEHDVAENSHASTALSYADGLARAGRPVVAVVGDGALTGGLCWEALNNLATSDRPVVIVLNDNGRSYDPTVGAVGRHLADLRDTAGTGPNLFRALGFPYLGPIDGHDLTAVEEALRAAKEFTRPVVVHCVTGKGRGYRPAELDLADHLHAVSRPGPAGSGAQWTTVFGERLLELAAERPRVVALTAAMLRPTGLLPLAEAFPERVIDVGIAEQHAVAAAAGLALGGLHPVVAVYSTFLTRAMDQVLMDVGLHRLPVTFVLDRAGVTGEDGASHHGMWDIALLRTVPGLRIAAPRDAGTLGSLLRQAVADDEGPTVLRFPKGSAPADLTAVDSRGDVDVLRFGKRPDVLLVTAGPLAATGLRAAVALEHRGIGVTVCDPRWVHPVDPAVAELAAKHQLVVTAEDGVRGGGFGTGLAQLVADAGVPVPVHPLGLPSRFLAHGSRAAILREHGLDATGLTASIQHLWTTAELGGEL</sequence>
<dbReference type="SUPFAM" id="SSF52518">
    <property type="entry name" value="Thiamin diphosphate-binding fold (THDP-binding)"/>
    <property type="match status" value="2"/>
</dbReference>
<evidence type="ECO:0000256" key="2">
    <source>
        <dbReference type="ARBA" id="ARBA00011081"/>
    </source>
</evidence>
<dbReference type="InterPro" id="IPR033248">
    <property type="entry name" value="Transketolase_C"/>
</dbReference>
<dbReference type="InterPro" id="IPR020826">
    <property type="entry name" value="Transketolase_BS"/>
</dbReference>
<dbReference type="PROSITE" id="PS00801">
    <property type="entry name" value="TRANSKETOLASE_1"/>
    <property type="match status" value="1"/>
</dbReference>
<gene>
    <name evidence="10" type="primary">dxs</name>
    <name evidence="12" type="ORF">JOM49_004120</name>
</gene>
<dbReference type="HAMAP" id="MF_00315">
    <property type="entry name" value="DXP_synth"/>
    <property type="match status" value="1"/>
</dbReference>
<evidence type="ECO:0000313" key="13">
    <source>
        <dbReference type="Proteomes" id="UP000741013"/>
    </source>
</evidence>
<evidence type="ECO:0000256" key="5">
    <source>
        <dbReference type="ARBA" id="ARBA00022723"/>
    </source>
</evidence>
<feature type="domain" description="Transketolase-like pyrimidine-binding" evidence="11">
    <location>
        <begin position="278"/>
        <end position="442"/>
    </location>
</feature>
<dbReference type="CDD" id="cd02007">
    <property type="entry name" value="TPP_DXS"/>
    <property type="match status" value="1"/>
</dbReference>
<dbReference type="SMART" id="SM00861">
    <property type="entry name" value="Transket_pyr"/>
    <property type="match status" value="1"/>
</dbReference>
<dbReference type="EMBL" id="JAGGMS010000001">
    <property type="protein sequence ID" value="MBP2182594.1"/>
    <property type="molecule type" value="Genomic_DNA"/>
</dbReference>
<feature type="binding site" evidence="10">
    <location>
        <position position="151"/>
    </location>
    <ligand>
        <name>Mg(2+)</name>
        <dbReference type="ChEBI" id="CHEBI:18420"/>
    </ligand>
</feature>
<protein>
    <recommendedName>
        <fullName evidence="10">1-deoxy-D-xylulose-5-phosphate synthase</fullName>
        <ecNumber evidence="10">2.2.1.7</ecNumber>
    </recommendedName>
    <alternativeName>
        <fullName evidence="10">1-deoxyxylulose-5-phosphate synthase</fullName>
        <shortName evidence="10">DXP synthase</shortName>
        <shortName evidence="10">DXPS</shortName>
    </alternativeName>
</protein>
<feature type="binding site" evidence="10">
    <location>
        <position position="180"/>
    </location>
    <ligand>
        <name>Mg(2+)</name>
        <dbReference type="ChEBI" id="CHEBI:18420"/>
    </ligand>
</feature>
<dbReference type="CDD" id="cd07033">
    <property type="entry name" value="TPP_PYR_DXS_TK_like"/>
    <property type="match status" value="1"/>
</dbReference>
<dbReference type="InterPro" id="IPR005477">
    <property type="entry name" value="Dxylulose-5-P_synthase"/>
</dbReference>
<evidence type="ECO:0000256" key="3">
    <source>
        <dbReference type="ARBA" id="ARBA00011738"/>
    </source>
</evidence>
<dbReference type="PROSITE" id="PS00802">
    <property type="entry name" value="TRANSKETOLASE_2"/>
    <property type="match status" value="1"/>
</dbReference>
<organism evidence="12 13">
    <name type="scientific">Amycolatopsis magusensis</name>
    <dbReference type="NCBI Taxonomy" id="882444"/>
    <lineage>
        <taxon>Bacteria</taxon>
        <taxon>Bacillati</taxon>
        <taxon>Actinomycetota</taxon>
        <taxon>Actinomycetes</taxon>
        <taxon>Pseudonocardiales</taxon>
        <taxon>Pseudonocardiaceae</taxon>
        <taxon>Amycolatopsis</taxon>
    </lineage>
</organism>
<keyword evidence="4 10" id="KW-0808">Transferase</keyword>
<dbReference type="NCBIfam" id="NF003933">
    <property type="entry name" value="PRK05444.2-2"/>
    <property type="match status" value="1"/>
</dbReference>
<dbReference type="RefSeq" id="WP_209665879.1">
    <property type="nucleotide sequence ID" value="NZ_JAGGMS010000001.1"/>
</dbReference>
<keyword evidence="13" id="KW-1185">Reference proteome</keyword>
<dbReference type="PANTHER" id="PTHR43322">
    <property type="entry name" value="1-D-DEOXYXYLULOSE 5-PHOSPHATE SYNTHASE-RELATED"/>
    <property type="match status" value="1"/>
</dbReference>
<dbReference type="EC" id="2.2.1.7" evidence="10"/>
<evidence type="ECO:0000256" key="7">
    <source>
        <dbReference type="ARBA" id="ARBA00022977"/>
    </source>
</evidence>
<comment type="catalytic activity">
    <reaction evidence="10">
        <text>D-glyceraldehyde 3-phosphate + pyruvate + H(+) = 1-deoxy-D-xylulose 5-phosphate + CO2</text>
        <dbReference type="Rhea" id="RHEA:12605"/>
        <dbReference type="ChEBI" id="CHEBI:15361"/>
        <dbReference type="ChEBI" id="CHEBI:15378"/>
        <dbReference type="ChEBI" id="CHEBI:16526"/>
        <dbReference type="ChEBI" id="CHEBI:57792"/>
        <dbReference type="ChEBI" id="CHEBI:59776"/>
        <dbReference type="EC" id="2.2.1.7"/>
    </reaction>
</comment>
<comment type="pathway">
    <text evidence="1 10">Metabolic intermediate biosynthesis; 1-deoxy-D-xylulose 5-phosphate biosynthesis; 1-deoxy-D-xylulose 5-phosphate from D-glyceraldehyde 3-phosphate and pyruvate: step 1/1.</text>
</comment>
<evidence type="ECO:0000256" key="10">
    <source>
        <dbReference type="HAMAP-Rule" id="MF_00315"/>
    </source>
</evidence>
<dbReference type="PANTHER" id="PTHR43322:SF5">
    <property type="entry name" value="1-DEOXY-D-XYLULOSE-5-PHOSPHATE SYNTHASE, CHLOROPLASTIC"/>
    <property type="match status" value="1"/>
</dbReference>
<keyword evidence="5 10" id="KW-0479">Metal-binding</keyword>
<feature type="binding site" evidence="10">
    <location>
        <begin position="126"/>
        <end position="128"/>
    </location>
    <ligand>
        <name>thiamine diphosphate</name>
        <dbReference type="ChEBI" id="CHEBI:58937"/>
    </ligand>
</feature>
<evidence type="ECO:0000256" key="9">
    <source>
        <dbReference type="ARBA" id="ARBA00023229"/>
    </source>
</evidence>
<dbReference type="Pfam" id="PF02780">
    <property type="entry name" value="Transketolase_C"/>
    <property type="match status" value="1"/>
</dbReference>
<evidence type="ECO:0000256" key="1">
    <source>
        <dbReference type="ARBA" id="ARBA00004980"/>
    </source>
</evidence>
<comment type="function">
    <text evidence="10">Catalyzes the acyloin condensation reaction between C atoms 2 and 3 of pyruvate and glyceraldehyde 3-phosphate to yield 1-deoxy-D-xylulose-5-phosphate (DXP).</text>
</comment>
<accession>A0ABS4PT46</accession>
<dbReference type="Gene3D" id="3.40.50.920">
    <property type="match status" value="1"/>
</dbReference>
<dbReference type="InterPro" id="IPR009014">
    <property type="entry name" value="Transketo_C/PFOR_II"/>
</dbReference>
<evidence type="ECO:0000313" key="12">
    <source>
        <dbReference type="EMBL" id="MBP2182594.1"/>
    </source>
</evidence>
<comment type="subunit">
    <text evidence="3 10">Homodimer.</text>
</comment>
<evidence type="ECO:0000256" key="4">
    <source>
        <dbReference type="ARBA" id="ARBA00022679"/>
    </source>
</evidence>
<feature type="binding site" evidence="10">
    <location>
        <position position="180"/>
    </location>
    <ligand>
        <name>thiamine diphosphate</name>
        <dbReference type="ChEBI" id="CHEBI:58937"/>
    </ligand>
</feature>
<keyword evidence="6 10" id="KW-0460">Magnesium</keyword>
<comment type="cofactor">
    <cofactor evidence="10">
        <name>thiamine diphosphate</name>
        <dbReference type="ChEBI" id="CHEBI:58937"/>
    </cofactor>
    <text evidence="10">Binds 1 thiamine pyrophosphate per subunit.</text>
</comment>
<dbReference type="InterPro" id="IPR049557">
    <property type="entry name" value="Transketolase_CS"/>
</dbReference>
<feature type="binding site" evidence="10">
    <location>
        <begin position="152"/>
        <end position="153"/>
    </location>
    <ligand>
        <name>thiamine diphosphate</name>
        <dbReference type="ChEBI" id="CHEBI:58937"/>
    </ligand>
</feature>
<dbReference type="InterPro" id="IPR029061">
    <property type="entry name" value="THDP-binding"/>
</dbReference>
<evidence type="ECO:0000256" key="8">
    <source>
        <dbReference type="ARBA" id="ARBA00023052"/>
    </source>
</evidence>
<keyword evidence="9 10" id="KW-0414">Isoprene biosynthesis</keyword>
<dbReference type="GO" id="GO:0008661">
    <property type="term" value="F:1-deoxy-D-xylulose-5-phosphate synthase activity"/>
    <property type="evidence" value="ECO:0007669"/>
    <property type="project" value="UniProtKB-EC"/>
</dbReference>
<dbReference type="SUPFAM" id="SSF52922">
    <property type="entry name" value="TK C-terminal domain-like"/>
    <property type="match status" value="1"/>
</dbReference>
<feature type="binding site" evidence="10">
    <location>
        <position position="254"/>
    </location>
    <ligand>
        <name>thiamine diphosphate</name>
        <dbReference type="ChEBI" id="CHEBI:58937"/>
    </ligand>
</feature>
<dbReference type="Pfam" id="PF13292">
    <property type="entry name" value="DXP_synthase_N"/>
    <property type="match status" value="2"/>
</dbReference>
<comment type="similarity">
    <text evidence="2 10">Belongs to the transketolase family. DXPS subfamily.</text>
</comment>
<evidence type="ECO:0000259" key="11">
    <source>
        <dbReference type="SMART" id="SM00861"/>
    </source>
</evidence>